<feature type="transmembrane region" description="Helical" evidence="5">
    <location>
        <begin position="102"/>
        <end position="127"/>
    </location>
</feature>
<feature type="transmembrane region" description="Helical" evidence="5">
    <location>
        <begin position="30"/>
        <end position="49"/>
    </location>
</feature>
<dbReference type="InterPro" id="IPR002293">
    <property type="entry name" value="AA/rel_permease1"/>
</dbReference>
<accession>A0ABU1BRF0</accession>
<keyword evidence="2 5" id="KW-0812">Transmembrane</keyword>
<feature type="transmembrane region" description="Helical" evidence="5">
    <location>
        <begin position="61"/>
        <end position="81"/>
    </location>
</feature>
<evidence type="ECO:0000313" key="7">
    <source>
        <dbReference type="Proteomes" id="UP001225596"/>
    </source>
</evidence>
<dbReference type="InterPro" id="IPR050598">
    <property type="entry name" value="AminoAcid_Transporter"/>
</dbReference>
<gene>
    <name evidence="6" type="ORF">Q8A64_13525</name>
</gene>
<keyword evidence="3 5" id="KW-1133">Transmembrane helix</keyword>
<feature type="transmembrane region" description="Helical" evidence="5">
    <location>
        <begin position="251"/>
        <end position="271"/>
    </location>
</feature>
<feature type="transmembrane region" description="Helical" evidence="5">
    <location>
        <begin position="442"/>
        <end position="464"/>
    </location>
</feature>
<organism evidence="6 7">
    <name type="scientific">Keguizhuia sedimenti</name>
    <dbReference type="NCBI Taxonomy" id="3064264"/>
    <lineage>
        <taxon>Bacteria</taxon>
        <taxon>Pseudomonadati</taxon>
        <taxon>Pseudomonadota</taxon>
        <taxon>Betaproteobacteria</taxon>
        <taxon>Burkholderiales</taxon>
        <taxon>Oxalobacteraceae</taxon>
        <taxon>Keguizhuia</taxon>
    </lineage>
</organism>
<proteinExistence type="predicted"/>
<name>A0ABU1BRF0_9BURK</name>
<feature type="transmembrane region" description="Helical" evidence="5">
    <location>
        <begin position="352"/>
        <end position="373"/>
    </location>
</feature>
<keyword evidence="4 5" id="KW-0472">Membrane</keyword>
<comment type="caution">
    <text evidence="6">The sequence shown here is derived from an EMBL/GenBank/DDBJ whole genome shotgun (WGS) entry which is preliminary data.</text>
</comment>
<evidence type="ECO:0000256" key="3">
    <source>
        <dbReference type="ARBA" id="ARBA00022989"/>
    </source>
</evidence>
<evidence type="ECO:0000256" key="4">
    <source>
        <dbReference type="ARBA" id="ARBA00023136"/>
    </source>
</evidence>
<evidence type="ECO:0000256" key="2">
    <source>
        <dbReference type="ARBA" id="ARBA00022692"/>
    </source>
</evidence>
<dbReference type="EMBL" id="JAUYVH010000009">
    <property type="protein sequence ID" value="MDQ9171429.1"/>
    <property type="molecule type" value="Genomic_DNA"/>
</dbReference>
<feature type="transmembrane region" description="Helical" evidence="5">
    <location>
        <begin position="174"/>
        <end position="195"/>
    </location>
</feature>
<dbReference type="PIRSF" id="PIRSF006060">
    <property type="entry name" value="AA_transporter"/>
    <property type="match status" value="1"/>
</dbReference>
<dbReference type="PANTHER" id="PTHR11785">
    <property type="entry name" value="AMINO ACID TRANSPORTER"/>
    <property type="match status" value="1"/>
</dbReference>
<feature type="transmembrane region" description="Helical" evidence="5">
    <location>
        <begin position="139"/>
        <end position="162"/>
    </location>
</feature>
<feature type="transmembrane region" description="Helical" evidence="5">
    <location>
        <begin position="301"/>
        <end position="322"/>
    </location>
</feature>
<evidence type="ECO:0000256" key="1">
    <source>
        <dbReference type="ARBA" id="ARBA00004141"/>
    </source>
</evidence>
<feature type="transmembrane region" description="Helical" evidence="5">
    <location>
        <begin position="379"/>
        <end position="399"/>
    </location>
</feature>
<dbReference type="Pfam" id="PF13520">
    <property type="entry name" value="AA_permease_2"/>
    <property type="match status" value="1"/>
</dbReference>
<feature type="transmembrane region" description="Helical" evidence="5">
    <location>
        <begin position="411"/>
        <end position="430"/>
    </location>
</feature>
<keyword evidence="7" id="KW-1185">Reference proteome</keyword>
<evidence type="ECO:0000256" key="5">
    <source>
        <dbReference type="SAM" id="Phobius"/>
    </source>
</evidence>
<evidence type="ECO:0000313" key="6">
    <source>
        <dbReference type="EMBL" id="MDQ9171429.1"/>
    </source>
</evidence>
<dbReference type="Proteomes" id="UP001225596">
    <property type="component" value="Unassembled WGS sequence"/>
</dbReference>
<sequence>MTSEARSVSEESAGAAGTALPREVLGMREAVALIVGVVIGAGIFKAPSMVAQMTGEAGMMFGAWLLGGLMSLIGALCYAELTTTYASAGGDYYFLRRAYGNSVSFLFAWARFSVISTGSIALLAFVFGDYVNQILPLGGLAPAWASAIYGAAVVIVLSLVNIKGIRAGAATQTWLTAIEIGGLLLIVLAAIFIVANGGAQAAPAAVQAEAGGSQASFGLAMVFVLMTYGGWNEAAYISAELKDGRRNMVKVLVLSIFIITALYMLVTWAYWRGLGMQGMAGSEALAADLLSSAFGPAGQKIISVMVAIAALTSINATMIVGARTSYAAGCDWPVLARLGCWHAERGTPVNALIVQCIAALLLVVMGAWAGSGFKAMVEFTAPVFWLFFLLSGISLFVLRSRDPHIERPYKVPLYPVLPLLFCAMCAYMLWSSLSYVYNQSLGGLNAAWIGVTVLAIGIILLILLKNASSSSLPHPVVSTEAIRRNR</sequence>
<comment type="subcellular location">
    <subcellularLocation>
        <location evidence="1">Membrane</location>
        <topology evidence="1">Multi-pass membrane protein</topology>
    </subcellularLocation>
</comment>
<dbReference type="RefSeq" id="WP_338437366.1">
    <property type="nucleotide sequence ID" value="NZ_JAUYVH010000009.1"/>
</dbReference>
<protein>
    <submittedName>
        <fullName evidence="6">Amino acid permease</fullName>
    </submittedName>
</protein>
<dbReference type="Gene3D" id="1.20.1740.10">
    <property type="entry name" value="Amino acid/polyamine transporter I"/>
    <property type="match status" value="1"/>
</dbReference>
<feature type="transmembrane region" description="Helical" evidence="5">
    <location>
        <begin position="215"/>
        <end position="231"/>
    </location>
</feature>
<reference evidence="6 7" key="1">
    <citation type="submission" date="2023-08" db="EMBL/GenBank/DDBJ databases">
        <title>Oxalobacteraceae gen .nov., isolated from river sludge outside the plant.</title>
        <authorList>
            <person name="Zhao S.Y."/>
        </authorList>
    </citation>
    <scope>NUCLEOTIDE SEQUENCE [LARGE SCALE GENOMIC DNA]</scope>
    <source>
        <strain evidence="6 7">R-40</strain>
    </source>
</reference>
<dbReference type="PANTHER" id="PTHR11785:SF512">
    <property type="entry name" value="SOBREMESA, ISOFORM B"/>
    <property type="match status" value="1"/>
</dbReference>